<evidence type="ECO:0000256" key="1">
    <source>
        <dbReference type="ARBA" id="ARBA00022553"/>
    </source>
</evidence>
<comment type="caution">
    <text evidence="5">The sequence shown here is derived from an EMBL/GenBank/DDBJ whole genome shotgun (WGS) entry which is preliminary data.</text>
</comment>
<evidence type="ECO:0000313" key="6">
    <source>
        <dbReference type="Proteomes" id="UP000245921"/>
    </source>
</evidence>
<keyword evidence="2" id="KW-0902">Two-component regulatory system</keyword>
<gene>
    <name evidence="5" type="ORF">C7380_11189</name>
</gene>
<evidence type="ECO:0000259" key="4">
    <source>
        <dbReference type="PROSITE" id="PS50110"/>
    </source>
</evidence>
<keyword evidence="6" id="KW-1185">Reference proteome</keyword>
<dbReference type="PROSITE" id="PS50110">
    <property type="entry name" value="RESPONSE_REGULATORY"/>
    <property type="match status" value="1"/>
</dbReference>
<evidence type="ECO:0000313" key="5">
    <source>
        <dbReference type="EMBL" id="PWJ91281.1"/>
    </source>
</evidence>
<feature type="domain" description="Response regulatory" evidence="4">
    <location>
        <begin position="3"/>
        <end position="118"/>
    </location>
</feature>
<reference evidence="5 6" key="1">
    <citation type="submission" date="2018-05" db="EMBL/GenBank/DDBJ databases">
        <title>Genomic Encyclopedia of Type Strains, Phase IV (KMG-IV): sequencing the most valuable type-strain genomes for metagenomic binning, comparative biology and taxonomic classification.</title>
        <authorList>
            <person name="Goeker M."/>
        </authorList>
    </citation>
    <scope>NUCLEOTIDE SEQUENCE [LARGE SCALE GENOMIC DNA]</scope>
    <source>
        <strain evidence="5 6">DSM 24906</strain>
    </source>
</reference>
<organism evidence="5 6">
    <name type="scientific">Oceanotoga teriensis</name>
    <dbReference type="NCBI Taxonomy" id="515440"/>
    <lineage>
        <taxon>Bacteria</taxon>
        <taxon>Thermotogati</taxon>
        <taxon>Thermotogota</taxon>
        <taxon>Thermotogae</taxon>
        <taxon>Petrotogales</taxon>
        <taxon>Petrotogaceae</taxon>
        <taxon>Oceanotoga</taxon>
    </lineage>
</organism>
<dbReference type="AlphaFoldDB" id="A0AA45C6C3"/>
<feature type="modified residue" description="4-aspartylphosphate" evidence="3">
    <location>
        <position position="53"/>
    </location>
</feature>
<dbReference type="Proteomes" id="UP000245921">
    <property type="component" value="Unassembled WGS sequence"/>
</dbReference>
<dbReference type="SMART" id="SM00448">
    <property type="entry name" value="REC"/>
    <property type="match status" value="1"/>
</dbReference>
<dbReference type="PANTHER" id="PTHR44591:SF14">
    <property type="entry name" value="PROTEIN PILG"/>
    <property type="match status" value="1"/>
</dbReference>
<dbReference type="EMBL" id="QGGI01000011">
    <property type="protein sequence ID" value="PWJ91281.1"/>
    <property type="molecule type" value="Genomic_DNA"/>
</dbReference>
<accession>A0AA45C6C3</accession>
<keyword evidence="1 3" id="KW-0597">Phosphoprotein</keyword>
<dbReference type="RefSeq" id="WP_109605102.1">
    <property type="nucleotide sequence ID" value="NZ_JAMHJO010000001.1"/>
</dbReference>
<name>A0AA45C6C3_9BACT</name>
<protein>
    <submittedName>
        <fullName evidence="5">Two-component system chemotaxis response regulator CheY</fullName>
    </submittedName>
</protein>
<dbReference type="InterPro" id="IPR050595">
    <property type="entry name" value="Bact_response_regulator"/>
</dbReference>
<dbReference type="SUPFAM" id="SSF52172">
    <property type="entry name" value="CheY-like"/>
    <property type="match status" value="1"/>
</dbReference>
<proteinExistence type="predicted"/>
<dbReference type="InterPro" id="IPR011006">
    <property type="entry name" value="CheY-like_superfamily"/>
</dbReference>
<dbReference type="Pfam" id="PF00072">
    <property type="entry name" value="Response_reg"/>
    <property type="match status" value="1"/>
</dbReference>
<dbReference type="PANTHER" id="PTHR44591">
    <property type="entry name" value="STRESS RESPONSE REGULATOR PROTEIN 1"/>
    <property type="match status" value="1"/>
</dbReference>
<sequence>MPKVLVIDDSPFIYKSILKALKDTEFEVVGHARNGLEGLQKINELNPDLITLDVTMPVMDGIETARRIYSSNISAKVLMLSAMGDDELMNTAKDIGIKHFIQKPFKNEILLKKLRLLMII</sequence>
<dbReference type="GO" id="GO:0000160">
    <property type="term" value="P:phosphorelay signal transduction system"/>
    <property type="evidence" value="ECO:0007669"/>
    <property type="project" value="UniProtKB-KW"/>
</dbReference>
<evidence type="ECO:0000256" key="2">
    <source>
        <dbReference type="ARBA" id="ARBA00023012"/>
    </source>
</evidence>
<dbReference type="Gene3D" id="3.40.50.2300">
    <property type="match status" value="1"/>
</dbReference>
<evidence type="ECO:0000256" key="3">
    <source>
        <dbReference type="PROSITE-ProRule" id="PRU00169"/>
    </source>
</evidence>
<dbReference type="InterPro" id="IPR001789">
    <property type="entry name" value="Sig_transdc_resp-reg_receiver"/>
</dbReference>